<dbReference type="InterPro" id="IPR003937">
    <property type="entry name" value="K_chnl_volt-dep_KCNQ"/>
</dbReference>
<evidence type="ECO:0000256" key="9">
    <source>
        <dbReference type="ARBA" id="ARBA00023303"/>
    </source>
</evidence>
<evidence type="ECO:0000256" key="2">
    <source>
        <dbReference type="ARBA" id="ARBA00022448"/>
    </source>
</evidence>
<dbReference type="Pfam" id="PF03520">
    <property type="entry name" value="KCNQ_channel"/>
    <property type="match status" value="1"/>
</dbReference>
<evidence type="ECO:0000256" key="10">
    <source>
        <dbReference type="ARBA" id="ARBA00034430"/>
    </source>
</evidence>
<reference evidence="12 13" key="1">
    <citation type="submission" date="2018-10" db="EMBL/GenBank/DDBJ databases">
        <title>Genome assembly for a Yunnan-Guizhou Plateau 3E fish, Anabarilius grahami (Regan), and its evolutionary and genetic applications.</title>
        <authorList>
            <person name="Jiang W."/>
        </authorList>
    </citation>
    <scope>NUCLEOTIDE SEQUENCE [LARGE SCALE GENOMIC DNA]</scope>
    <source>
        <strain evidence="12">AG-KIZ</strain>
        <tissue evidence="12">Muscle</tissue>
    </source>
</reference>
<evidence type="ECO:0000259" key="11">
    <source>
        <dbReference type="Pfam" id="PF03520"/>
    </source>
</evidence>
<comment type="caution">
    <text evidence="12">The sequence shown here is derived from an EMBL/GenBank/DDBJ whole genome shotgun (WGS) entry which is preliminary data.</text>
</comment>
<keyword evidence="6" id="KW-0851">Voltage-gated channel</keyword>
<dbReference type="InterPro" id="IPR013821">
    <property type="entry name" value="K_chnl_volt-dep_KCNQ_C"/>
</dbReference>
<comment type="catalytic activity">
    <reaction evidence="10">
        <text>K(+)(in) = K(+)(out)</text>
        <dbReference type="Rhea" id="RHEA:29463"/>
        <dbReference type="ChEBI" id="CHEBI:29103"/>
    </reaction>
</comment>
<dbReference type="EMBL" id="RJVU01072345">
    <property type="protein sequence ID" value="ROI37121.1"/>
    <property type="molecule type" value="Genomic_DNA"/>
</dbReference>
<keyword evidence="3" id="KW-0472">Membrane</keyword>
<evidence type="ECO:0000256" key="1">
    <source>
        <dbReference type="ARBA" id="ARBA00004651"/>
    </source>
</evidence>
<proteinExistence type="predicted"/>
<dbReference type="GO" id="GO:0005249">
    <property type="term" value="F:voltage-gated potassium channel activity"/>
    <property type="evidence" value="ECO:0007669"/>
    <property type="project" value="InterPro"/>
</dbReference>
<organism evidence="12 13">
    <name type="scientific">Anabarilius grahami</name>
    <name type="common">Kanglang fish</name>
    <name type="synonym">Barilius grahami</name>
    <dbReference type="NCBI Taxonomy" id="495550"/>
    <lineage>
        <taxon>Eukaryota</taxon>
        <taxon>Metazoa</taxon>
        <taxon>Chordata</taxon>
        <taxon>Craniata</taxon>
        <taxon>Vertebrata</taxon>
        <taxon>Euteleostomi</taxon>
        <taxon>Actinopterygii</taxon>
        <taxon>Neopterygii</taxon>
        <taxon>Teleostei</taxon>
        <taxon>Ostariophysi</taxon>
        <taxon>Cypriniformes</taxon>
        <taxon>Xenocyprididae</taxon>
        <taxon>Xenocypridinae</taxon>
        <taxon>Xenocypridinae incertae sedis</taxon>
        <taxon>Anabarilius</taxon>
    </lineage>
</organism>
<keyword evidence="2" id="KW-0813">Transport</keyword>
<evidence type="ECO:0000256" key="7">
    <source>
        <dbReference type="ARBA" id="ARBA00022958"/>
    </source>
</evidence>
<evidence type="ECO:0000313" key="13">
    <source>
        <dbReference type="Proteomes" id="UP000281406"/>
    </source>
</evidence>
<evidence type="ECO:0000256" key="6">
    <source>
        <dbReference type="ARBA" id="ARBA00022882"/>
    </source>
</evidence>
<evidence type="ECO:0000256" key="3">
    <source>
        <dbReference type="ARBA" id="ARBA00022475"/>
    </source>
</evidence>
<dbReference type="PANTHER" id="PTHR47735:SF13">
    <property type="entry name" value="POTASSIUM VOLTAGE-GATED CHANNEL SUBFAMILY KQT MEMBER 1 ISOFORM X1"/>
    <property type="match status" value="1"/>
</dbReference>
<dbReference type="OrthoDB" id="8879391at2759"/>
<accession>A0A3N0XIU5</accession>
<keyword evidence="13" id="KW-1185">Reference proteome</keyword>
<sequence>MPRGPEKQWSVMTMGFMDTVCLPQQARKPYDVRDVIEQYSQGHLNMMVRIKELQRRLDHTLGKPGMFLPEKGVDKEYYTVGARLIRLEDKASNYRAGVVVSGVRVWSSPPPDRGTQDTHVGSPPCSELCVLARRVSIHYLRHSALIYVFGCRFILPGWTKKGNSADIRQSATHPSEAFGTVACLALPRLRIPSSICGKQTKKSLLGKFSIYGPWTLLVMRVREKETLTKTLFGLNQVCDPKRNIIGSIANFSIMFVF</sequence>
<keyword evidence="4" id="KW-0633">Potassium transport</keyword>
<gene>
    <name evidence="12" type="ORF">DPX16_3059</name>
</gene>
<keyword evidence="9" id="KW-0407">Ion channel</keyword>
<evidence type="ECO:0000313" key="12">
    <source>
        <dbReference type="EMBL" id="ROI37121.1"/>
    </source>
</evidence>
<protein>
    <submittedName>
        <fullName evidence="12">Potassium voltage-gated channel subfamily KQT member 1</fullName>
    </submittedName>
</protein>
<dbReference type="PANTHER" id="PTHR47735">
    <property type="entry name" value="POTASSIUM VOLTAGE-GATED CHANNEL SUBFAMILY KQT MEMBER 4"/>
    <property type="match status" value="1"/>
</dbReference>
<name>A0A3N0XIU5_ANAGA</name>
<dbReference type="GO" id="GO:0008076">
    <property type="term" value="C:voltage-gated potassium channel complex"/>
    <property type="evidence" value="ECO:0007669"/>
    <property type="project" value="TreeGrafter"/>
</dbReference>
<keyword evidence="7" id="KW-0630">Potassium</keyword>
<dbReference type="Proteomes" id="UP000281406">
    <property type="component" value="Unassembled WGS sequence"/>
</dbReference>
<keyword evidence="3" id="KW-1003">Cell membrane</keyword>
<evidence type="ECO:0000256" key="5">
    <source>
        <dbReference type="ARBA" id="ARBA00022826"/>
    </source>
</evidence>
<dbReference type="AlphaFoldDB" id="A0A3N0XIU5"/>
<feature type="domain" description="Potassium channel voltage dependent KCNQ C-terminal" evidence="11">
    <location>
        <begin position="27"/>
        <end position="73"/>
    </location>
</feature>
<keyword evidence="5" id="KW-0631">Potassium channel</keyword>
<keyword evidence="8" id="KW-0406">Ion transport</keyword>
<evidence type="ECO:0000256" key="8">
    <source>
        <dbReference type="ARBA" id="ARBA00023065"/>
    </source>
</evidence>
<evidence type="ECO:0000256" key="4">
    <source>
        <dbReference type="ARBA" id="ARBA00022538"/>
    </source>
</evidence>
<comment type="subcellular location">
    <subcellularLocation>
        <location evidence="1">Cell membrane</location>
        <topology evidence="1">Multi-pass membrane protein</topology>
    </subcellularLocation>
</comment>